<dbReference type="NCBIfam" id="NF006757">
    <property type="entry name" value="PRK09277.1"/>
    <property type="match status" value="1"/>
</dbReference>
<dbReference type="FunFam" id="3.30.499.10:FF:000002">
    <property type="entry name" value="Aconitate hydratase"/>
    <property type="match status" value="1"/>
</dbReference>
<keyword evidence="8 11" id="KW-0411">Iron-sulfur</keyword>
<protein>
    <recommendedName>
        <fullName evidence="11">Aconitate hydratase</fullName>
        <shortName evidence="11">Aconitase</shortName>
        <ecNumber evidence="11">4.2.1.3</ecNumber>
    </recommendedName>
</protein>
<dbReference type="Gene3D" id="6.10.190.10">
    <property type="match status" value="1"/>
</dbReference>
<comment type="pathway">
    <text evidence="2">Carbohydrate metabolism; tricarboxylic acid cycle; isocitrate from oxaloacetate: step 2/2.</text>
</comment>
<evidence type="ECO:0000256" key="4">
    <source>
        <dbReference type="ARBA" id="ARBA00011245"/>
    </source>
</evidence>
<dbReference type="InterPro" id="IPR044137">
    <property type="entry name" value="AcnA_IRP_Swivel"/>
</dbReference>
<reference evidence="14" key="1">
    <citation type="submission" date="2020-12" db="EMBL/GenBank/DDBJ databases">
        <title>M. sibirica DSM 26468T genome.</title>
        <authorList>
            <person name="Thieme N."/>
            <person name="Rettenmaier R."/>
            <person name="Zverlov V."/>
            <person name="Liebl W."/>
        </authorList>
    </citation>
    <scope>NUCLEOTIDE SEQUENCE</scope>
    <source>
        <strain evidence="14">DSM 26468</strain>
    </source>
</reference>
<dbReference type="GO" id="GO:0019679">
    <property type="term" value="P:propionate metabolic process, methylcitrate cycle"/>
    <property type="evidence" value="ECO:0007669"/>
    <property type="project" value="UniProtKB-ARBA"/>
</dbReference>
<accession>A0A8J7H342</accession>
<dbReference type="PROSITE" id="PS00450">
    <property type="entry name" value="ACONITASE_1"/>
    <property type="match status" value="1"/>
</dbReference>
<comment type="function">
    <text evidence="11">Catalyzes the isomerization of citrate to isocitrate via cis-aconitate.</text>
</comment>
<dbReference type="SUPFAM" id="SSF52016">
    <property type="entry name" value="LeuD/IlvD-like"/>
    <property type="match status" value="1"/>
</dbReference>
<sequence>MKQNLRDRAIKNFDLKGRSYEFYSLRTLEEEGYDIKKLPYSIKVLLESVLRQWDGHGITEEHIKNLAGWYRDDTQKQAEVPFKPARVILQDFTGVPAVLDLAAMRVAMAEAADSQGGNHTLDHKETMIDKINPEVPVDLVIDHSVQVDYYGALSSLVENMKLEFQRNNERYQFLNWAKKAFRNFTVVPPATGIVHQVNLEYLAQVVITKNEEDRSIVYPDSLVGTDSHTTMINGLGVLGWGVGGIEAEAGMLGQPSYFPVPEVIGVKMTGELPLGATATDLALRVTQLLRQRGVVGKFVEYFGSGVSNLSLADRATVANMAPEYGATCGFFPVDEETLKYLILTGRSPEHVDLVREYLIQNDMFYQKDSPEPVYTEVIELDLSTVETSLSGPKRPQDLIPLGQMKQAFIDSVTAPQGNQGHGLSEEEFNKGVKVTLADGRESLMKTGSIAIASITSCTNTSNPSVMLGAGLLAKKAVEKGLRVPAHVKTSLAPGSKVVSGYLESSGLQSFLDELGFHIVGYGCATCIGNSGPLLPEITKAITDNDLLGASVLSGNRNFEGRIHPLVKANYLASPPLVVAYALAGTVNIDLEKEPLGKDTQGNEVYLKDIWPNKEELNEIISKHVKPELFQKEYEKVYDNNDMWNAIMSDEDKLYAFDETSTYIQNPPFFVELSKEPGNIKSLSELRVIAKFGDSITTDHISPAGAIGKNTPAGKYLMEHGVKNTEFNTYGSRRGNHEVMMRGTFANIRIRNRIAPETEGGFTTYWPTGEVMPIYDACMKYKETGTGLVVLAGKDYGMGSSRDWAAKGPSLLGVKVVIAESFERIHRSNLVMMGVLPLQFTEGQSAESLGLTGDEVYEVKLKDTVKPRDTIQVTAKTSEGKSIVFDTIARFDSAVDVDYYRHGGILQMVLRQKLAIEE</sequence>
<dbReference type="GO" id="GO:0046872">
    <property type="term" value="F:metal ion binding"/>
    <property type="evidence" value="ECO:0007669"/>
    <property type="project" value="UniProtKB-KW"/>
</dbReference>
<keyword evidence="7 11" id="KW-0408">Iron</keyword>
<dbReference type="NCBIfam" id="TIGR01341">
    <property type="entry name" value="aconitase_1"/>
    <property type="match status" value="1"/>
</dbReference>
<evidence type="ECO:0000313" key="14">
    <source>
        <dbReference type="EMBL" id="MBH1941383.1"/>
    </source>
</evidence>
<dbReference type="GO" id="GO:0006099">
    <property type="term" value="P:tricarboxylic acid cycle"/>
    <property type="evidence" value="ECO:0007669"/>
    <property type="project" value="UniProtKB-UniPathway"/>
</dbReference>
<dbReference type="Gene3D" id="3.30.499.10">
    <property type="entry name" value="Aconitase, domain 3"/>
    <property type="match status" value="2"/>
</dbReference>
<dbReference type="InterPro" id="IPR001030">
    <property type="entry name" value="Acoase/IPM_deHydtase_lsu_aba"/>
</dbReference>
<dbReference type="Pfam" id="PF00694">
    <property type="entry name" value="Aconitase_C"/>
    <property type="match status" value="1"/>
</dbReference>
<comment type="caution">
    <text evidence="14">The sequence shown here is derived from an EMBL/GenBank/DDBJ whole genome shotgun (WGS) entry which is preliminary data.</text>
</comment>
<evidence type="ECO:0000256" key="9">
    <source>
        <dbReference type="ARBA" id="ARBA00023239"/>
    </source>
</evidence>
<dbReference type="PANTHER" id="PTHR11670">
    <property type="entry name" value="ACONITASE/IRON-RESPONSIVE ELEMENT FAMILY MEMBER"/>
    <property type="match status" value="1"/>
</dbReference>
<dbReference type="SUPFAM" id="SSF53732">
    <property type="entry name" value="Aconitase iron-sulfur domain"/>
    <property type="match status" value="1"/>
</dbReference>
<evidence type="ECO:0000256" key="6">
    <source>
        <dbReference type="ARBA" id="ARBA00022723"/>
    </source>
</evidence>
<evidence type="ECO:0000259" key="12">
    <source>
        <dbReference type="Pfam" id="PF00330"/>
    </source>
</evidence>
<keyword evidence="11" id="KW-0004">4Fe-4S</keyword>
<dbReference type="UniPathway" id="UPA00223">
    <property type="reaction ID" value="UER00718"/>
</dbReference>
<dbReference type="InterPro" id="IPR018136">
    <property type="entry name" value="Aconitase_4Fe-4S_BS"/>
</dbReference>
<dbReference type="FunFam" id="3.20.19.10:FF:000001">
    <property type="entry name" value="Aconitate hydratase"/>
    <property type="match status" value="1"/>
</dbReference>
<name>A0A8J7H342_9FIRM</name>
<dbReference type="GO" id="GO:0051539">
    <property type="term" value="F:4 iron, 4 sulfur cluster binding"/>
    <property type="evidence" value="ECO:0007669"/>
    <property type="project" value="UniProtKB-KW"/>
</dbReference>
<dbReference type="InterPro" id="IPR015928">
    <property type="entry name" value="Aconitase/3IPM_dehydase_swvl"/>
</dbReference>
<organism evidence="14 15">
    <name type="scientific">Mobilitalea sibirica</name>
    <dbReference type="NCBI Taxonomy" id="1462919"/>
    <lineage>
        <taxon>Bacteria</taxon>
        <taxon>Bacillati</taxon>
        <taxon>Bacillota</taxon>
        <taxon>Clostridia</taxon>
        <taxon>Lachnospirales</taxon>
        <taxon>Lachnospiraceae</taxon>
        <taxon>Mobilitalea</taxon>
    </lineage>
</organism>
<evidence type="ECO:0000256" key="11">
    <source>
        <dbReference type="RuleBase" id="RU361275"/>
    </source>
</evidence>
<dbReference type="InterPro" id="IPR000573">
    <property type="entry name" value="AconitaseA/IPMdHydase_ssu_swvl"/>
</dbReference>
<dbReference type="Gene3D" id="3.20.19.10">
    <property type="entry name" value="Aconitase, domain 4"/>
    <property type="match status" value="1"/>
</dbReference>
<evidence type="ECO:0000256" key="5">
    <source>
        <dbReference type="ARBA" id="ARBA00022532"/>
    </source>
</evidence>
<comment type="subunit">
    <text evidence="4">Monomer.</text>
</comment>
<gene>
    <name evidence="14" type="primary">acnA</name>
    <name evidence="14" type="ORF">I5677_10810</name>
</gene>
<evidence type="ECO:0000256" key="2">
    <source>
        <dbReference type="ARBA" id="ARBA00004717"/>
    </source>
</evidence>
<evidence type="ECO:0000259" key="13">
    <source>
        <dbReference type="Pfam" id="PF00694"/>
    </source>
</evidence>
<comment type="cofactor">
    <cofactor evidence="1">
        <name>[4Fe-4S] cluster</name>
        <dbReference type="ChEBI" id="CHEBI:49883"/>
    </cofactor>
</comment>
<dbReference type="EC" id="4.2.1.3" evidence="11"/>
<dbReference type="CDD" id="cd01580">
    <property type="entry name" value="AcnA_IRP_Swivel"/>
    <property type="match status" value="1"/>
</dbReference>
<keyword evidence="9 11" id="KW-0456">Lyase</keyword>
<evidence type="ECO:0000256" key="1">
    <source>
        <dbReference type="ARBA" id="ARBA00001966"/>
    </source>
</evidence>
<keyword evidence="15" id="KW-1185">Reference proteome</keyword>
<dbReference type="Pfam" id="PF00330">
    <property type="entry name" value="Aconitase"/>
    <property type="match status" value="1"/>
</dbReference>
<dbReference type="FunFam" id="3.30.499.10:FF:000005">
    <property type="entry name" value="cytoplasmic aconitate hydratase"/>
    <property type="match status" value="1"/>
</dbReference>
<comment type="similarity">
    <text evidence="3 11">Belongs to the aconitase/IPM isomerase family.</text>
</comment>
<proteinExistence type="inferred from homology"/>
<dbReference type="InterPro" id="IPR036008">
    <property type="entry name" value="Aconitase_4Fe-4S_dom"/>
</dbReference>
<evidence type="ECO:0000256" key="8">
    <source>
        <dbReference type="ARBA" id="ARBA00023014"/>
    </source>
</evidence>
<dbReference type="PROSITE" id="PS01244">
    <property type="entry name" value="ACONITASE_2"/>
    <property type="match status" value="1"/>
</dbReference>
<dbReference type="InterPro" id="IPR015931">
    <property type="entry name" value="Acnase/IPM_dHydase_lsu_aba_1/3"/>
</dbReference>
<dbReference type="AlphaFoldDB" id="A0A8J7H342"/>
<feature type="domain" description="Aconitase A/isopropylmalate dehydratase small subunit swivel" evidence="13">
    <location>
        <begin position="714"/>
        <end position="841"/>
    </location>
</feature>
<dbReference type="InterPro" id="IPR006249">
    <property type="entry name" value="Aconitase/IRP2"/>
</dbReference>
<feature type="domain" description="Aconitase/3-isopropylmalate dehydratase large subunit alpha/beta/alpha" evidence="12">
    <location>
        <begin position="69"/>
        <end position="584"/>
    </location>
</feature>
<dbReference type="CDD" id="cd01586">
    <property type="entry name" value="AcnA_IRP"/>
    <property type="match status" value="1"/>
</dbReference>
<dbReference type="Proteomes" id="UP000623269">
    <property type="component" value="Unassembled WGS sequence"/>
</dbReference>
<comment type="catalytic activity">
    <reaction evidence="10 11">
        <text>citrate = D-threo-isocitrate</text>
        <dbReference type="Rhea" id="RHEA:10336"/>
        <dbReference type="ChEBI" id="CHEBI:15562"/>
        <dbReference type="ChEBI" id="CHEBI:16947"/>
        <dbReference type="EC" id="4.2.1.3"/>
    </reaction>
</comment>
<evidence type="ECO:0000256" key="7">
    <source>
        <dbReference type="ARBA" id="ARBA00023004"/>
    </source>
</evidence>
<evidence type="ECO:0000256" key="10">
    <source>
        <dbReference type="ARBA" id="ARBA00023501"/>
    </source>
</evidence>
<dbReference type="EMBL" id="JAEAGR010000010">
    <property type="protein sequence ID" value="MBH1941383.1"/>
    <property type="molecule type" value="Genomic_DNA"/>
</dbReference>
<dbReference type="NCBIfam" id="NF009520">
    <property type="entry name" value="PRK12881.1"/>
    <property type="match status" value="1"/>
</dbReference>
<evidence type="ECO:0000313" key="15">
    <source>
        <dbReference type="Proteomes" id="UP000623269"/>
    </source>
</evidence>
<dbReference type="GO" id="GO:0003994">
    <property type="term" value="F:aconitate hydratase activity"/>
    <property type="evidence" value="ECO:0007669"/>
    <property type="project" value="UniProtKB-EC"/>
</dbReference>
<dbReference type="PRINTS" id="PR00415">
    <property type="entry name" value="ACONITASE"/>
</dbReference>
<keyword evidence="6" id="KW-0479">Metal-binding</keyword>
<keyword evidence="5" id="KW-0816">Tricarboxylic acid cycle</keyword>
<evidence type="ECO:0000256" key="3">
    <source>
        <dbReference type="ARBA" id="ARBA00007185"/>
    </source>
</evidence>
<dbReference type="RefSeq" id="WP_197661589.1">
    <property type="nucleotide sequence ID" value="NZ_JAEAGR010000010.1"/>
</dbReference>